<accession>A0ABV1E901</accession>
<organism evidence="1 2">
    <name type="scientific">Pseudoflavonifractor intestinihominis</name>
    <dbReference type="NCBI Taxonomy" id="3133171"/>
    <lineage>
        <taxon>Bacteria</taxon>
        <taxon>Bacillati</taxon>
        <taxon>Bacillota</taxon>
        <taxon>Clostridia</taxon>
        <taxon>Eubacteriales</taxon>
        <taxon>Oscillospiraceae</taxon>
        <taxon>Pseudoflavonifractor</taxon>
    </lineage>
</organism>
<comment type="caution">
    <text evidence="1">The sequence shown here is derived from an EMBL/GenBank/DDBJ whole genome shotgun (WGS) entry which is preliminary data.</text>
</comment>
<dbReference type="RefSeq" id="WP_349231873.1">
    <property type="nucleotide sequence ID" value="NZ_JBBMFK010000014.1"/>
</dbReference>
<evidence type="ECO:0000313" key="2">
    <source>
        <dbReference type="Proteomes" id="UP001464378"/>
    </source>
</evidence>
<evidence type="ECO:0000313" key="1">
    <source>
        <dbReference type="EMBL" id="MEQ2443787.1"/>
    </source>
</evidence>
<name>A0ABV1E901_9FIRM</name>
<dbReference type="Proteomes" id="UP001464378">
    <property type="component" value="Unassembled WGS sequence"/>
</dbReference>
<reference evidence="1 2" key="1">
    <citation type="submission" date="2024-03" db="EMBL/GenBank/DDBJ databases">
        <title>Human intestinal bacterial collection.</title>
        <authorList>
            <person name="Pauvert C."/>
            <person name="Hitch T.C.A."/>
            <person name="Clavel T."/>
        </authorList>
    </citation>
    <scope>NUCLEOTIDE SEQUENCE [LARGE SCALE GENOMIC DNA]</scope>
    <source>
        <strain evidence="1 2">CLA-AP-H29</strain>
    </source>
</reference>
<proteinExistence type="predicted"/>
<keyword evidence="2" id="KW-1185">Reference proteome</keyword>
<sequence>MRSLKELRRSRRRLQTVIERCFSSGCWLLEARYDSGCTSGRVASYDARAWIAAIRHNIGGIEYIHSRSPERPKLIKRDIVQKLVIGADVDAGQVAKLWKYGDVTISSWVGKEAYTRLADEIMKEWMTGEAESNKKAWSSSQRK</sequence>
<protein>
    <submittedName>
        <fullName evidence="1">Uncharacterized protein</fullName>
    </submittedName>
</protein>
<gene>
    <name evidence="1" type="ORF">WMO64_09935</name>
</gene>
<dbReference type="EMBL" id="JBBMFK010000014">
    <property type="protein sequence ID" value="MEQ2443787.1"/>
    <property type="molecule type" value="Genomic_DNA"/>
</dbReference>